<feature type="domain" description="Solute-binding protein family 5" evidence="5">
    <location>
        <begin position="84"/>
        <end position="456"/>
    </location>
</feature>
<reference evidence="6" key="1">
    <citation type="submission" date="2019-11" db="EMBL/GenBank/DDBJ databases">
        <authorList>
            <person name="Feng L."/>
        </authorList>
    </citation>
    <scope>NUCLEOTIDE SEQUENCE</scope>
    <source>
        <strain evidence="6">IbartlettiiLFYP30</strain>
    </source>
</reference>
<dbReference type="InterPro" id="IPR030678">
    <property type="entry name" value="Peptide/Ni-bd"/>
</dbReference>
<dbReference type="GO" id="GO:0015833">
    <property type="term" value="P:peptide transport"/>
    <property type="evidence" value="ECO:0007669"/>
    <property type="project" value="TreeGrafter"/>
</dbReference>
<dbReference type="Pfam" id="PF00496">
    <property type="entry name" value="SBP_bac_5"/>
    <property type="match status" value="1"/>
</dbReference>
<dbReference type="PIRSF" id="PIRSF002741">
    <property type="entry name" value="MppA"/>
    <property type="match status" value="1"/>
</dbReference>
<dbReference type="CDD" id="cd08490">
    <property type="entry name" value="PBP2_NikA_DppA_OppA_like_3"/>
    <property type="match status" value="1"/>
</dbReference>
<feature type="chain" id="PRO_5039495722" evidence="4">
    <location>
        <begin position="24"/>
        <end position="535"/>
    </location>
</feature>
<sequence>MKVFKRIKKVMVATLIAAMTLGAVTGCSSSSNGSSNGGGDSKTLNFGCTNFSDSLDPSSIVNAAWCVSRYGIGECLYRFDQQMQPQPYLADSVKSNDDNTEWTFHIRDGVKFSNGKELTPSAVKKSIEYTFKQEEDGKGTAHPSQFLKYESIEADDESGNLTIKTSQAYADLSAVLANPLFVIVDVDADTDMADQPIGTGPYAVVKKNEGTSIEMEANEHYWNGDVPYEKLNVIFIKDATSKYMALENGDVDVIENVSNISDLENVKKSDKYNVSEVVGGRTGFAYINQDKDRALANDDLRKAVLMSVDDETLCNTTVGGMYEAGISVLPSSLDYGYDKLKDATPYDVEKAKKILDDAGIVDSDGDGYREFDGDGKNIELSFLTYDSRCLKEFSEGTAANIEKIGIKVNVQETDADTEWNKLTAGEYDLLSTNWLTVQVGDPIGYMENWYSKSKANYCSYKNEKYDKLYEELLVETDQDKIKELVQEMQQILVDDGAALIHGYYKGNICSTKAVEGANVYTADYYWISTAIKPAE</sequence>
<proteinExistence type="inferred from homology"/>
<protein>
    <submittedName>
        <fullName evidence="6">Putative D,D-dipeptide-binding periplasmic protein DdpA</fullName>
    </submittedName>
</protein>
<dbReference type="SUPFAM" id="SSF53850">
    <property type="entry name" value="Periplasmic binding protein-like II"/>
    <property type="match status" value="1"/>
</dbReference>
<name>A0A6N3A7X8_9FIRM</name>
<dbReference type="GO" id="GO:0043190">
    <property type="term" value="C:ATP-binding cassette (ABC) transporter complex"/>
    <property type="evidence" value="ECO:0007669"/>
    <property type="project" value="InterPro"/>
</dbReference>
<dbReference type="EMBL" id="CACRUE010000018">
    <property type="protein sequence ID" value="VYT86823.1"/>
    <property type="molecule type" value="Genomic_DNA"/>
</dbReference>
<dbReference type="GO" id="GO:1904680">
    <property type="term" value="F:peptide transmembrane transporter activity"/>
    <property type="evidence" value="ECO:0007669"/>
    <property type="project" value="TreeGrafter"/>
</dbReference>
<dbReference type="PROSITE" id="PS01040">
    <property type="entry name" value="SBP_BACTERIAL_5"/>
    <property type="match status" value="1"/>
</dbReference>
<organism evidence="6">
    <name type="scientific">Intestinibacter bartlettii</name>
    <dbReference type="NCBI Taxonomy" id="261299"/>
    <lineage>
        <taxon>Bacteria</taxon>
        <taxon>Bacillati</taxon>
        <taxon>Bacillota</taxon>
        <taxon>Clostridia</taxon>
        <taxon>Peptostreptococcales</taxon>
        <taxon>Peptostreptococcaceae</taxon>
        <taxon>Intestinibacter</taxon>
    </lineage>
</organism>
<comment type="subcellular location">
    <subcellularLocation>
        <location evidence="1">Cell membrane</location>
        <topology evidence="1">Lipid-anchor</topology>
    </subcellularLocation>
</comment>
<dbReference type="RefSeq" id="WP_024037337.1">
    <property type="nucleotide sequence ID" value="NZ_CACRUE010000018.1"/>
</dbReference>
<dbReference type="PANTHER" id="PTHR30290:SF81">
    <property type="entry name" value="OLIGOPEPTIDE-BINDING PROTEIN OPPA"/>
    <property type="match status" value="1"/>
</dbReference>
<accession>A0A6N3A7X8</accession>
<dbReference type="PANTHER" id="PTHR30290">
    <property type="entry name" value="PERIPLASMIC BINDING COMPONENT OF ABC TRANSPORTER"/>
    <property type="match status" value="1"/>
</dbReference>
<keyword evidence="3 4" id="KW-0732">Signal</keyword>
<dbReference type="PROSITE" id="PS51257">
    <property type="entry name" value="PROKAR_LIPOPROTEIN"/>
    <property type="match status" value="1"/>
</dbReference>
<evidence type="ECO:0000256" key="3">
    <source>
        <dbReference type="ARBA" id="ARBA00022729"/>
    </source>
</evidence>
<evidence type="ECO:0000313" key="6">
    <source>
        <dbReference type="EMBL" id="VYT86823.1"/>
    </source>
</evidence>
<comment type="similarity">
    <text evidence="2">Belongs to the bacterial solute-binding protein 5 family.</text>
</comment>
<dbReference type="Gene3D" id="3.40.190.10">
    <property type="entry name" value="Periplasmic binding protein-like II"/>
    <property type="match status" value="1"/>
</dbReference>
<dbReference type="InterPro" id="IPR000914">
    <property type="entry name" value="SBP_5_dom"/>
</dbReference>
<evidence type="ECO:0000256" key="1">
    <source>
        <dbReference type="ARBA" id="ARBA00004193"/>
    </source>
</evidence>
<evidence type="ECO:0000259" key="5">
    <source>
        <dbReference type="Pfam" id="PF00496"/>
    </source>
</evidence>
<dbReference type="Gene3D" id="3.10.105.10">
    <property type="entry name" value="Dipeptide-binding Protein, Domain 3"/>
    <property type="match status" value="1"/>
</dbReference>
<dbReference type="GO" id="GO:0042597">
    <property type="term" value="C:periplasmic space"/>
    <property type="evidence" value="ECO:0007669"/>
    <property type="project" value="UniProtKB-ARBA"/>
</dbReference>
<gene>
    <name evidence="6" type="primary">ddpA</name>
    <name evidence="6" type="ORF">IBLFYP30_01188</name>
</gene>
<dbReference type="AlphaFoldDB" id="A0A6N3A7X8"/>
<dbReference type="InterPro" id="IPR023765">
    <property type="entry name" value="SBP_5_CS"/>
</dbReference>
<evidence type="ECO:0000256" key="4">
    <source>
        <dbReference type="SAM" id="SignalP"/>
    </source>
</evidence>
<evidence type="ECO:0000256" key="2">
    <source>
        <dbReference type="ARBA" id="ARBA00005695"/>
    </source>
</evidence>
<feature type="signal peptide" evidence="4">
    <location>
        <begin position="1"/>
        <end position="23"/>
    </location>
</feature>
<dbReference type="InterPro" id="IPR039424">
    <property type="entry name" value="SBP_5"/>
</dbReference>